<evidence type="ECO:0000313" key="2">
    <source>
        <dbReference type="Proteomes" id="UP000821866"/>
    </source>
</evidence>
<reference evidence="1" key="1">
    <citation type="journal article" date="2020" name="Cell">
        <title>Large-Scale Comparative Analyses of Tick Genomes Elucidate Their Genetic Diversity and Vector Capacities.</title>
        <authorList>
            <consortium name="Tick Genome and Microbiome Consortium (TIGMIC)"/>
            <person name="Jia N."/>
            <person name="Wang J."/>
            <person name="Shi W."/>
            <person name="Du L."/>
            <person name="Sun Y."/>
            <person name="Zhan W."/>
            <person name="Jiang J.F."/>
            <person name="Wang Q."/>
            <person name="Zhang B."/>
            <person name="Ji P."/>
            <person name="Bell-Sakyi L."/>
            <person name="Cui X.M."/>
            <person name="Yuan T.T."/>
            <person name="Jiang B.G."/>
            <person name="Yang W.F."/>
            <person name="Lam T.T."/>
            <person name="Chang Q.C."/>
            <person name="Ding S.J."/>
            <person name="Wang X.J."/>
            <person name="Zhu J.G."/>
            <person name="Ruan X.D."/>
            <person name="Zhao L."/>
            <person name="Wei J.T."/>
            <person name="Ye R.Z."/>
            <person name="Que T.C."/>
            <person name="Du C.H."/>
            <person name="Zhou Y.H."/>
            <person name="Cheng J.X."/>
            <person name="Dai P.F."/>
            <person name="Guo W.B."/>
            <person name="Han X.H."/>
            <person name="Huang E.J."/>
            <person name="Li L.F."/>
            <person name="Wei W."/>
            <person name="Gao Y.C."/>
            <person name="Liu J.Z."/>
            <person name="Shao H.Z."/>
            <person name="Wang X."/>
            <person name="Wang C.C."/>
            <person name="Yang T.C."/>
            <person name="Huo Q.B."/>
            <person name="Li W."/>
            <person name="Chen H.Y."/>
            <person name="Chen S.E."/>
            <person name="Zhou L.G."/>
            <person name="Ni X.B."/>
            <person name="Tian J.H."/>
            <person name="Sheng Y."/>
            <person name="Liu T."/>
            <person name="Pan Y.S."/>
            <person name="Xia L.Y."/>
            <person name="Li J."/>
            <person name="Zhao F."/>
            <person name="Cao W.C."/>
        </authorList>
    </citation>
    <scope>NUCLEOTIDE SEQUENCE</scope>
    <source>
        <strain evidence="1">Rmic-2018</strain>
    </source>
</reference>
<sequence>MRRLGPNFDVDGEAMTLKFKHLSDLVQYYDSTFFRSFINLHKPGGSVRAPDASTAFVFFGDQLEAPPTGPGPLGGMFVSRVPGGLRAAGDRPNDLFRAAGSRQRGAHAVWP</sequence>
<gene>
    <name evidence="1" type="ORF">HPB51_010291</name>
</gene>
<organism evidence="1 2">
    <name type="scientific">Rhipicephalus microplus</name>
    <name type="common">Cattle tick</name>
    <name type="synonym">Boophilus microplus</name>
    <dbReference type="NCBI Taxonomy" id="6941"/>
    <lineage>
        <taxon>Eukaryota</taxon>
        <taxon>Metazoa</taxon>
        <taxon>Ecdysozoa</taxon>
        <taxon>Arthropoda</taxon>
        <taxon>Chelicerata</taxon>
        <taxon>Arachnida</taxon>
        <taxon>Acari</taxon>
        <taxon>Parasitiformes</taxon>
        <taxon>Ixodida</taxon>
        <taxon>Ixodoidea</taxon>
        <taxon>Ixodidae</taxon>
        <taxon>Rhipicephalinae</taxon>
        <taxon>Rhipicephalus</taxon>
        <taxon>Boophilus</taxon>
    </lineage>
</organism>
<comment type="caution">
    <text evidence="1">The sequence shown here is derived from an EMBL/GenBank/DDBJ whole genome shotgun (WGS) entry which is preliminary data.</text>
</comment>
<proteinExistence type="predicted"/>
<accession>A0A9J6D4Y3</accession>
<name>A0A9J6D4Y3_RHIMP</name>
<reference evidence="1" key="2">
    <citation type="submission" date="2021-09" db="EMBL/GenBank/DDBJ databases">
        <authorList>
            <person name="Jia N."/>
            <person name="Wang J."/>
            <person name="Shi W."/>
            <person name="Du L."/>
            <person name="Sun Y."/>
            <person name="Zhan W."/>
            <person name="Jiang J."/>
            <person name="Wang Q."/>
            <person name="Zhang B."/>
            <person name="Ji P."/>
            <person name="Sakyi L.B."/>
            <person name="Cui X."/>
            <person name="Yuan T."/>
            <person name="Jiang B."/>
            <person name="Yang W."/>
            <person name="Lam T.T.-Y."/>
            <person name="Chang Q."/>
            <person name="Ding S."/>
            <person name="Wang X."/>
            <person name="Zhu J."/>
            <person name="Ruan X."/>
            <person name="Zhao L."/>
            <person name="Wei J."/>
            <person name="Que T."/>
            <person name="Du C."/>
            <person name="Cheng J."/>
            <person name="Dai P."/>
            <person name="Han X."/>
            <person name="Huang E."/>
            <person name="Gao Y."/>
            <person name="Liu J."/>
            <person name="Shao H."/>
            <person name="Ye R."/>
            <person name="Li L."/>
            <person name="Wei W."/>
            <person name="Wang X."/>
            <person name="Wang C."/>
            <person name="Huo Q."/>
            <person name="Li W."/>
            <person name="Guo W."/>
            <person name="Chen H."/>
            <person name="Chen S."/>
            <person name="Zhou L."/>
            <person name="Zhou L."/>
            <person name="Ni X."/>
            <person name="Tian J."/>
            <person name="Zhou Y."/>
            <person name="Sheng Y."/>
            <person name="Liu T."/>
            <person name="Pan Y."/>
            <person name="Xia L."/>
            <person name="Li J."/>
            <person name="Zhao F."/>
            <person name="Cao W."/>
        </authorList>
    </citation>
    <scope>NUCLEOTIDE SEQUENCE</scope>
    <source>
        <strain evidence="1">Rmic-2018</strain>
        <tissue evidence="1">Larvae</tissue>
    </source>
</reference>
<protein>
    <submittedName>
        <fullName evidence="1">Uncharacterized protein</fullName>
    </submittedName>
</protein>
<dbReference type="Proteomes" id="UP000821866">
    <property type="component" value="Chromosome 9"/>
</dbReference>
<dbReference type="AlphaFoldDB" id="A0A9J6D4Y3"/>
<keyword evidence="2" id="KW-1185">Reference proteome</keyword>
<evidence type="ECO:0000313" key="1">
    <source>
        <dbReference type="EMBL" id="KAH8009101.1"/>
    </source>
</evidence>
<dbReference type="EMBL" id="JABSTU010000011">
    <property type="protein sequence ID" value="KAH8009101.1"/>
    <property type="molecule type" value="Genomic_DNA"/>
</dbReference>